<evidence type="ECO:0000313" key="3">
    <source>
        <dbReference type="EMBL" id="KRG21361.1"/>
    </source>
</evidence>
<dbReference type="Gene3D" id="1.10.510.10">
    <property type="entry name" value="Transferase(Phosphotransferase) domain 1"/>
    <property type="match status" value="1"/>
</dbReference>
<accession>A0A0Q9YXI2</accession>
<dbReference type="AlphaFoldDB" id="A0A0Q9YXI2"/>
<dbReference type="EMBL" id="LKAJ01000005">
    <property type="protein sequence ID" value="KRG21361.1"/>
    <property type="molecule type" value="Genomic_DNA"/>
</dbReference>
<sequence>MLHMSREGRQSKSERKKLWEEILSNEKIYKEKAQMEKEFNEYFSSENIHNFQSKFSSAEIKKLKRDQNLKFSIVSGVDGGLFALYHGGLSKGDYGAVKLALELNTGKVCIMKKQFNYNSKAFKKESSFSQLRGLRVDEQLIDRKHNYLFVNLVNGITLERFAEIVKYHPLTANEEIELATNFLKALEGLKKNNIKHNDLHPGNIIIDPISMKVSFIDYGRAEELELTNEEEEEEEEGELNYALSDEEEELEDLKRMTDIEVAFGSIKKIFKKGSELHRIFKDFKSDSSLYAAWDAIDAYKGATKASRKRKLEEKLSTAPSSKEHEEDNKNKIEKVPSNPPPSKKPRA</sequence>
<evidence type="ECO:0000313" key="5">
    <source>
        <dbReference type="Proteomes" id="UP000051497"/>
    </source>
</evidence>
<organism evidence="3">
    <name type="scientific">Candidatus Berkiella aquae</name>
    <dbReference type="NCBI Taxonomy" id="295108"/>
    <lineage>
        <taxon>Bacteria</taxon>
        <taxon>Pseudomonadati</taxon>
        <taxon>Pseudomonadota</taxon>
        <taxon>Gammaproteobacteria</taxon>
        <taxon>Candidatus Berkiellales</taxon>
        <taxon>Candidatus Berkiellaceae</taxon>
        <taxon>Candidatus Berkiella</taxon>
    </lineage>
</organism>
<dbReference type="RefSeq" id="WP_075066165.1">
    <property type="nucleotide sequence ID" value="NZ_LKAJ02000001.1"/>
</dbReference>
<reference evidence="3" key="1">
    <citation type="submission" date="2015-09" db="EMBL/GenBank/DDBJ databases">
        <title>Draft Genome Sequences of Two Novel Amoeba-resistant Intranuclear Bacteria, Candidatus Berkiella cookevillensis and Candidatus Berkiella aquae.</title>
        <authorList>
            <person name="Mehari Y.T."/>
            <person name="Arivett B.A."/>
            <person name="Farone A.L."/>
            <person name="Gunderson J.H."/>
            <person name="Farone M.B."/>
        </authorList>
    </citation>
    <scope>NUCLEOTIDE SEQUENCE [LARGE SCALE GENOMIC DNA]</scope>
    <source>
        <strain evidence="3">HT99</strain>
    </source>
</reference>
<dbReference type="OrthoDB" id="4103069at2"/>
<protein>
    <submittedName>
        <fullName evidence="3">Protein kinase domain protein</fullName>
    </submittedName>
</protein>
<dbReference type="InterPro" id="IPR011009">
    <property type="entry name" value="Kinase-like_dom_sf"/>
</dbReference>
<keyword evidence="5" id="KW-1185">Reference proteome</keyword>
<feature type="domain" description="Protein kinase" evidence="2">
    <location>
        <begin position="71"/>
        <end position="347"/>
    </location>
</feature>
<evidence type="ECO:0000256" key="1">
    <source>
        <dbReference type="SAM" id="MobiDB-lite"/>
    </source>
</evidence>
<reference evidence="4" key="2">
    <citation type="journal article" date="2016" name="Genome Announc.">
        <title>Draft Genome Sequences of Two Novel Amoeba-Resistant Intranuclear Bacteria, 'Candidatus Berkiella cookevillensis' and 'Candidatus Berkiella aquae'.</title>
        <authorList>
            <person name="Mehari Y.T."/>
            <person name="Arivett B.A."/>
            <person name="Farone A.L."/>
            <person name="Gunderson J.H."/>
            <person name="Farone M.B."/>
        </authorList>
    </citation>
    <scope>NUCLEOTIDE SEQUENCE</scope>
    <source>
        <strain evidence="4">HT99</strain>
    </source>
</reference>
<name>A0A0Q9YXI2_9GAMM</name>
<dbReference type="PROSITE" id="PS50011">
    <property type="entry name" value="PROTEIN_KINASE_DOM"/>
    <property type="match status" value="1"/>
</dbReference>
<gene>
    <name evidence="4" type="ORF">HT99x_005765</name>
    <name evidence="3" type="ORF">HT99x_01537</name>
</gene>
<reference evidence="4" key="3">
    <citation type="submission" date="2021-06" db="EMBL/GenBank/DDBJ databases">
        <title>Genomic Description and Analysis of Intracellular Bacteria, Candidatus Berkiella cookevillensis and Candidatus Berkiella aquae.</title>
        <authorList>
            <person name="Kidane D.T."/>
            <person name="Mehari Y.T."/>
            <person name="Rice F.C."/>
            <person name="Arivett B.A."/>
            <person name="Farone A.L."/>
            <person name="Berk S.G."/>
            <person name="Farone M.B."/>
        </authorList>
    </citation>
    <scope>NUCLEOTIDE SEQUENCE</scope>
    <source>
        <strain evidence="4">HT99</strain>
    </source>
</reference>
<dbReference type="SUPFAM" id="SSF56112">
    <property type="entry name" value="Protein kinase-like (PK-like)"/>
    <property type="match status" value="1"/>
</dbReference>
<dbReference type="Proteomes" id="UP000051497">
    <property type="component" value="Unassembled WGS sequence"/>
</dbReference>
<dbReference type="EMBL" id="LKAJ02000001">
    <property type="protein sequence ID" value="MCS5710929.1"/>
    <property type="molecule type" value="Genomic_DNA"/>
</dbReference>
<dbReference type="STRING" id="295108.HT99x_01537"/>
<dbReference type="GO" id="GO:0004672">
    <property type="term" value="F:protein kinase activity"/>
    <property type="evidence" value="ECO:0007669"/>
    <property type="project" value="InterPro"/>
</dbReference>
<feature type="compositionally biased region" description="Basic and acidic residues" evidence="1">
    <location>
        <begin position="310"/>
        <end position="334"/>
    </location>
</feature>
<dbReference type="Pfam" id="PF00069">
    <property type="entry name" value="Pkinase"/>
    <property type="match status" value="1"/>
</dbReference>
<evidence type="ECO:0000259" key="2">
    <source>
        <dbReference type="PROSITE" id="PS50011"/>
    </source>
</evidence>
<evidence type="ECO:0000313" key="4">
    <source>
        <dbReference type="EMBL" id="MCS5710929.1"/>
    </source>
</evidence>
<dbReference type="GO" id="GO:0005524">
    <property type="term" value="F:ATP binding"/>
    <property type="evidence" value="ECO:0007669"/>
    <property type="project" value="InterPro"/>
</dbReference>
<keyword evidence="3" id="KW-0418">Kinase</keyword>
<comment type="caution">
    <text evidence="3">The sequence shown here is derived from an EMBL/GenBank/DDBJ whole genome shotgun (WGS) entry which is preliminary data.</text>
</comment>
<feature type="compositionally biased region" description="Pro residues" evidence="1">
    <location>
        <begin position="337"/>
        <end position="347"/>
    </location>
</feature>
<feature type="region of interest" description="Disordered" evidence="1">
    <location>
        <begin position="302"/>
        <end position="347"/>
    </location>
</feature>
<keyword evidence="3" id="KW-0808">Transferase</keyword>
<dbReference type="InterPro" id="IPR000719">
    <property type="entry name" value="Prot_kinase_dom"/>
</dbReference>
<proteinExistence type="predicted"/>